<dbReference type="Pfam" id="PF10078">
    <property type="entry name" value="DUF2316"/>
    <property type="match status" value="1"/>
</dbReference>
<sequence length="81" mass="9429">MSLTREEQKYVARELRENFKHAGLTPEVIQADLAFSHEQYEETMKLGPTCDEKAISRLRSYLEEKLEEQGKIPYSSDSYEG</sequence>
<evidence type="ECO:0000313" key="2">
    <source>
        <dbReference type="Proteomes" id="UP001084197"/>
    </source>
</evidence>
<dbReference type="EMBL" id="JAPRAT010000004">
    <property type="protein sequence ID" value="MCZ0702310.1"/>
    <property type="molecule type" value="Genomic_DNA"/>
</dbReference>
<keyword evidence="2" id="KW-1185">Reference proteome</keyword>
<protein>
    <submittedName>
        <fullName evidence="1">DUF2316 family protein</fullName>
    </submittedName>
</protein>
<organism evidence="1 2">
    <name type="scientific">Natronobacillus azotifigens</name>
    <dbReference type="NCBI Taxonomy" id="472978"/>
    <lineage>
        <taxon>Bacteria</taxon>
        <taxon>Bacillati</taxon>
        <taxon>Bacillota</taxon>
        <taxon>Bacilli</taxon>
        <taxon>Bacillales</taxon>
        <taxon>Bacillaceae</taxon>
        <taxon>Natronobacillus</taxon>
    </lineage>
</organism>
<comment type="caution">
    <text evidence="1">The sequence shown here is derived from an EMBL/GenBank/DDBJ whole genome shotgun (WGS) entry which is preliminary data.</text>
</comment>
<dbReference type="Proteomes" id="UP001084197">
    <property type="component" value="Unassembled WGS sequence"/>
</dbReference>
<dbReference type="AlphaFoldDB" id="A0A9J6RAC3"/>
<reference evidence="1" key="1">
    <citation type="submission" date="2022-11" db="EMBL/GenBank/DDBJ databases">
        <title>WGS of Natronobacillus azotifigens 24KS-1, an anaerobic diazotrophic haloalkaliphile from soda-rich habitats.</title>
        <authorList>
            <person name="Sorokin D.Y."/>
            <person name="Merkel A.Y."/>
        </authorList>
    </citation>
    <scope>NUCLEOTIDE SEQUENCE</scope>
    <source>
        <strain evidence="1">24KS-1</strain>
    </source>
</reference>
<name>A0A9J6RAC3_9BACI</name>
<dbReference type="InterPro" id="IPR018757">
    <property type="entry name" value="DUF2316"/>
</dbReference>
<proteinExistence type="predicted"/>
<gene>
    <name evidence="1" type="ORF">OWO01_03670</name>
</gene>
<dbReference type="RefSeq" id="WP_268779076.1">
    <property type="nucleotide sequence ID" value="NZ_JAPRAT010000004.1"/>
</dbReference>
<accession>A0A9J6RAC3</accession>
<evidence type="ECO:0000313" key="1">
    <source>
        <dbReference type="EMBL" id="MCZ0702310.1"/>
    </source>
</evidence>